<dbReference type="GO" id="GO:0006506">
    <property type="term" value="P:GPI anchor biosynthetic process"/>
    <property type="evidence" value="ECO:0007669"/>
    <property type="project" value="TreeGrafter"/>
</dbReference>
<reference evidence="12" key="2">
    <citation type="submission" date="2020-11" db="EMBL/GenBank/DDBJ databases">
        <authorList>
            <person name="McCartney M.A."/>
            <person name="Auch B."/>
            <person name="Kono T."/>
            <person name="Mallez S."/>
            <person name="Becker A."/>
            <person name="Gohl D.M."/>
            <person name="Silverstein K.A.T."/>
            <person name="Koren S."/>
            <person name="Bechman K.B."/>
            <person name="Herman A."/>
            <person name="Abrahante J.E."/>
            <person name="Garbe J."/>
        </authorList>
    </citation>
    <scope>NUCLEOTIDE SEQUENCE</scope>
    <source>
        <strain evidence="12">Duluth1</strain>
        <tissue evidence="12">Whole animal</tissue>
    </source>
</reference>
<organism evidence="12 13">
    <name type="scientific">Dreissena polymorpha</name>
    <name type="common">Zebra mussel</name>
    <name type="synonym">Mytilus polymorpha</name>
    <dbReference type="NCBI Taxonomy" id="45954"/>
    <lineage>
        <taxon>Eukaryota</taxon>
        <taxon>Metazoa</taxon>
        <taxon>Spiralia</taxon>
        <taxon>Lophotrochozoa</taxon>
        <taxon>Mollusca</taxon>
        <taxon>Bivalvia</taxon>
        <taxon>Autobranchia</taxon>
        <taxon>Heteroconchia</taxon>
        <taxon>Euheterodonta</taxon>
        <taxon>Imparidentia</taxon>
        <taxon>Neoheterodontei</taxon>
        <taxon>Myida</taxon>
        <taxon>Dreissenoidea</taxon>
        <taxon>Dreissenidae</taxon>
        <taxon>Dreissena</taxon>
    </lineage>
</organism>
<gene>
    <name evidence="12" type="ORF">DPMN_115291</name>
</gene>
<evidence type="ECO:0000256" key="2">
    <source>
        <dbReference type="ARBA" id="ARBA00022692"/>
    </source>
</evidence>
<evidence type="ECO:0000313" key="12">
    <source>
        <dbReference type="EMBL" id="KAH3841811.1"/>
    </source>
</evidence>
<evidence type="ECO:0000256" key="1">
    <source>
        <dbReference type="ARBA" id="ARBA00004141"/>
    </source>
</evidence>
<keyword evidence="2" id="KW-0812">Transmembrane</keyword>
<evidence type="ECO:0000256" key="3">
    <source>
        <dbReference type="ARBA" id="ARBA00022989"/>
    </source>
</evidence>
<dbReference type="Pfam" id="PF23226">
    <property type="entry name" value="Exo_endo_phos_PGAP2IP"/>
    <property type="match status" value="1"/>
</dbReference>
<comment type="function">
    <text evidence="6">Involved in lipid remodeling during GPI-anchor maturation.</text>
</comment>
<dbReference type="PANTHER" id="PTHR14859:SF1">
    <property type="entry name" value="PGAP2-INTERACTING PROTEIN"/>
    <property type="match status" value="1"/>
</dbReference>
<keyword evidence="4" id="KW-0472">Membrane</keyword>
<evidence type="ECO:0000256" key="4">
    <source>
        <dbReference type="ARBA" id="ARBA00023136"/>
    </source>
</evidence>
<dbReference type="InterPro" id="IPR057315">
    <property type="entry name" value="Exo_endo_phos_PGAP2IP_C"/>
</dbReference>
<evidence type="ECO:0000256" key="8">
    <source>
        <dbReference type="ARBA" id="ARBA00063490"/>
    </source>
</evidence>
<evidence type="ECO:0000259" key="11">
    <source>
        <dbReference type="Pfam" id="PF23226"/>
    </source>
</evidence>
<comment type="caution">
    <text evidence="12">The sequence shown here is derived from an EMBL/GenBank/DDBJ whole genome shotgun (WGS) entry which is preliminary data.</text>
</comment>
<dbReference type="GO" id="GO:0016020">
    <property type="term" value="C:membrane"/>
    <property type="evidence" value="ECO:0007669"/>
    <property type="project" value="UniProtKB-SubCell"/>
</dbReference>
<comment type="similarity">
    <text evidence="7">Belongs to the PGAP2IP family.</text>
</comment>
<dbReference type="InterPro" id="IPR051916">
    <property type="entry name" value="GPI-anchor_lipid_remodeler"/>
</dbReference>
<dbReference type="Gene3D" id="3.60.10.10">
    <property type="entry name" value="Endonuclease/exonuclease/phosphatase"/>
    <property type="match status" value="1"/>
</dbReference>
<dbReference type="EMBL" id="JAIWYP010000004">
    <property type="protein sequence ID" value="KAH3841811.1"/>
    <property type="molecule type" value="Genomic_DNA"/>
</dbReference>
<comment type="subunit">
    <text evidence="8">Interacts with PGAP2/FRAG1.</text>
</comment>
<keyword evidence="13" id="KW-1185">Reference proteome</keyword>
<evidence type="ECO:0000256" key="5">
    <source>
        <dbReference type="ARBA" id="ARBA00023180"/>
    </source>
</evidence>
<dbReference type="SUPFAM" id="SSF56219">
    <property type="entry name" value="DNase I-like"/>
    <property type="match status" value="1"/>
</dbReference>
<sequence>MTVTLPMSWSTRRNFPAAITSAIWTYHFGYDNKGWPSLERTAALLNDSGADVITMLESDASKPFLGNNDLGTWLGEKLGFYVDFGPSTRDHTWGNLILSRYPFVKSAHHLLPSPHGELAPAVSATVNVSGSLVDFVVTHMGNDRDKLDRKLQAEYLAKLLRERYRDRAELNPVVFMGYVTSKPGSNEYQELIQRGNMKDIDDTDKKRFCEYIMYRGLIRQGYARITHGGLSDTEVQMARFEIPTSAEYRDNTVVTTDIENNVFPANVLFNEKFGKLHHGHGYFNTHRFHMSTPKYFLP</sequence>
<dbReference type="AlphaFoldDB" id="A0A9D4KMJ5"/>
<evidence type="ECO:0000256" key="7">
    <source>
        <dbReference type="ARBA" id="ARBA00060979"/>
    </source>
</evidence>
<name>A0A9D4KMJ5_DREPO</name>
<dbReference type="FunFam" id="3.60.10.10:FF:000021">
    <property type="entry name" value="PGAP2-interacting protein isoform A"/>
    <property type="match status" value="1"/>
</dbReference>
<dbReference type="GO" id="GO:0005783">
    <property type="term" value="C:endoplasmic reticulum"/>
    <property type="evidence" value="ECO:0007669"/>
    <property type="project" value="TreeGrafter"/>
</dbReference>
<proteinExistence type="inferred from homology"/>
<dbReference type="InterPro" id="IPR036691">
    <property type="entry name" value="Endo/exonu/phosph_ase_sf"/>
</dbReference>
<dbReference type="Proteomes" id="UP000828390">
    <property type="component" value="Unassembled WGS sequence"/>
</dbReference>
<evidence type="ECO:0000313" key="13">
    <source>
        <dbReference type="Proteomes" id="UP000828390"/>
    </source>
</evidence>
<evidence type="ECO:0000256" key="10">
    <source>
        <dbReference type="ARBA" id="ARBA00083370"/>
    </source>
</evidence>
<keyword evidence="5" id="KW-0325">Glycoprotein</keyword>
<evidence type="ECO:0000256" key="9">
    <source>
        <dbReference type="ARBA" id="ARBA00070285"/>
    </source>
</evidence>
<reference evidence="12" key="1">
    <citation type="journal article" date="2019" name="bioRxiv">
        <title>The Genome of the Zebra Mussel, Dreissena polymorpha: A Resource for Invasive Species Research.</title>
        <authorList>
            <person name="McCartney M.A."/>
            <person name="Auch B."/>
            <person name="Kono T."/>
            <person name="Mallez S."/>
            <person name="Zhang Y."/>
            <person name="Obille A."/>
            <person name="Becker A."/>
            <person name="Abrahante J.E."/>
            <person name="Garbe J."/>
            <person name="Badalamenti J.P."/>
            <person name="Herman A."/>
            <person name="Mangelson H."/>
            <person name="Liachko I."/>
            <person name="Sullivan S."/>
            <person name="Sone E.D."/>
            <person name="Koren S."/>
            <person name="Silverstein K.A.T."/>
            <person name="Beckman K.B."/>
            <person name="Gohl D.M."/>
        </authorList>
    </citation>
    <scope>NUCLEOTIDE SEQUENCE</scope>
    <source>
        <strain evidence="12">Duluth1</strain>
        <tissue evidence="12">Whole animal</tissue>
    </source>
</reference>
<accession>A0A9D4KMJ5</accession>
<feature type="domain" description="PGAP2IP C-terminal nuclease-like" evidence="11">
    <location>
        <begin position="18"/>
        <end position="251"/>
    </location>
</feature>
<dbReference type="PANTHER" id="PTHR14859">
    <property type="entry name" value="CALCOFLUOR WHITE HYPERSENSITIVE PROTEIN PRECURSOR"/>
    <property type="match status" value="1"/>
</dbReference>
<keyword evidence="3" id="KW-1133">Transmembrane helix</keyword>
<evidence type="ECO:0000256" key="6">
    <source>
        <dbReference type="ARBA" id="ARBA00058459"/>
    </source>
</evidence>
<comment type="subcellular location">
    <subcellularLocation>
        <location evidence="1">Membrane</location>
        <topology evidence="1">Multi-pass membrane protein</topology>
    </subcellularLocation>
</comment>
<protein>
    <recommendedName>
        <fullName evidence="9">PGAP2-interacting protein</fullName>
    </recommendedName>
    <alternativeName>
        <fullName evidence="10">Cell wall biogenesis protein 43 C-terminal homolog</fullName>
    </alternativeName>
</protein>